<evidence type="ECO:0000313" key="11">
    <source>
        <dbReference type="EMBL" id="RUO47361.1"/>
    </source>
</evidence>
<dbReference type="OrthoDB" id="4279at2"/>
<evidence type="ECO:0000256" key="1">
    <source>
        <dbReference type="ARBA" id="ARBA00000553"/>
    </source>
</evidence>
<dbReference type="CDD" id="cd16833">
    <property type="entry name" value="YfiH"/>
    <property type="match status" value="1"/>
</dbReference>
<comment type="similarity">
    <text evidence="2 10">Belongs to the purine nucleoside phosphorylase YfiH/LACC1 family.</text>
</comment>
<protein>
    <recommendedName>
        <fullName evidence="10">Purine nucleoside phosphorylase</fullName>
    </recommendedName>
</protein>
<comment type="catalytic activity">
    <reaction evidence="1">
        <text>inosine + phosphate = alpha-D-ribose 1-phosphate + hypoxanthine</text>
        <dbReference type="Rhea" id="RHEA:27646"/>
        <dbReference type="ChEBI" id="CHEBI:17368"/>
        <dbReference type="ChEBI" id="CHEBI:17596"/>
        <dbReference type="ChEBI" id="CHEBI:43474"/>
        <dbReference type="ChEBI" id="CHEBI:57720"/>
        <dbReference type="EC" id="2.4.2.1"/>
    </reaction>
    <physiologicalReaction direction="left-to-right" evidence="1">
        <dbReference type="Rhea" id="RHEA:27647"/>
    </physiologicalReaction>
</comment>
<comment type="catalytic activity">
    <reaction evidence="7">
        <text>adenosine + H2O + H(+) = inosine + NH4(+)</text>
        <dbReference type="Rhea" id="RHEA:24408"/>
        <dbReference type="ChEBI" id="CHEBI:15377"/>
        <dbReference type="ChEBI" id="CHEBI:15378"/>
        <dbReference type="ChEBI" id="CHEBI:16335"/>
        <dbReference type="ChEBI" id="CHEBI:17596"/>
        <dbReference type="ChEBI" id="CHEBI:28938"/>
        <dbReference type="EC" id="3.5.4.4"/>
    </reaction>
    <physiologicalReaction direction="left-to-right" evidence="7">
        <dbReference type="Rhea" id="RHEA:24409"/>
    </physiologicalReaction>
</comment>
<dbReference type="InterPro" id="IPR038371">
    <property type="entry name" value="Cu_polyphenol_OxRdtase_sf"/>
</dbReference>
<comment type="caution">
    <text evidence="11">The sequence shown here is derived from an EMBL/GenBank/DDBJ whole genome shotgun (WGS) entry which is preliminary data.</text>
</comment>
<evidence type="ECO:0000256" key="6">
    <source>
        <dbReference type="ARBA" id="ARBA00022833"/>
    </source>
</evidence>
<gene>
    <name evidence="11" type="ORF">CWE21_09270</name>
</gene>
<dbReference type="InterPro" id="IPR011324">
    <property type="entry name" value="Cytotoxic_necrot_fac-like_cat"/>
</dbReference>
<evidence type="ECO:0000256" key="3">
    <source>
        <dbReference type="ARBA" id="ARBA00022679"/>
    </source>
</evidence>
<evidence type="ECO:0000313" key="12">
    <source>
        <dbReference type="Proteomes" id="UP000286678"/>
    </source>
</evidence>
<keyword evidence="4" id="KW-0479">Metal-binding</keyword>
<reference evidence="12" key="1">
    <citation type="journal article" date="2018" name="Front. Microbiol.">
        <title>Genome-Based Analysis Reveals the Taxonomy and Diversity of the Family Idiomarinaceae.</title>
        <authorList>
            <person name="Liu Y."/>
            <person name="Lai Q."/>
            <person name="Shao Z."/>
        </authorList>
    </citation>
    <scope>NUCLEOTIDE SEQUENCE [LARGE SCALE GENOMIC DNA]</scope>
    <source>
        <strain evidence="12">SW15</strain>
    </source>
</reference>
<evidence type="ECO:0000256" key="7">
    <source>
        <dbReference type="ARBA" id="ARBA00047989"/>
    </source>
</evidence>
<accession>A0A432XF28</accession>
<dbReference type="Proteomes" id="UP000286678">
    <property type="component" value="Unassembled WGS sequence"/>
</dbReference>
<evidence type="ECO:0000256" key="9">
    <source>
        <dbReference type="ARBA" id="ARBA00049893"/>
    </source>
</evidence>
<dbReference type="GO" id="GO:0017061">
    <property type="term" value="F:S-methyl-5-thioadenosine phosphorylase activity"/>
    <property type="evidence" value="ECO:0007669"/>
    <property type="project" value="UniProtKB-EC"/>
</dbReference>
<organism evidence="11 12">
    <name type="scientific">Pseudidiomarina aquimaris</name>
    <dbReference type="NCBI Taxonomy" id="641841"/>
    <lineage>
        <taxon>Bacteria</taxon>
        <taxon>Pseudomonadati</taxon>
        <taxon>Pseudomonadota</taxon>
        <taxon>Gammaproteobacteria</taxon>
        <taxon>Alteromonadales</taxon>
        <taxon>Idiomarinaceae</taxon>
        <taxon>Pseudidiomarina</taxon>
    </lineage>
</organism>
<dbReference type="Pfam" id="PF02578">
    <property type="entry name" value="Cu-oxidase_4"/>
    <property type="match status" value="1"/>
</dbReference>
<name>A0A432XF28_9GAMM</name>
<comment type="catalytic activity">
    <reaction evidence="8">
        <text>adenosine + phosphate = alpha-D-ribose 1-phosphate + adenine</text>
        <dbReference type="Rhea" id="RHEA:27642"/>
        <dbReference type="ChEBI" id="CHEBI:16335"/>
        <dbReference type="ChEBI" id="CHEBI:16708"/>
        <dbReference type="ChEBI" id="CHEBI:43474"/>
        <dbReference type="ChEBI" id="CHEBI:57720"/>
        <dbReference type="EC" id="2.4.2.1"/>
    </reaction>
    <physiologicalReaction direction="left-to-right" evidence="8">
        <dbReference type="Rhea" id="RHEA:27643"/>
    </physiologicalReaction>
</comment>
<proteinExistence type="inferred from homology"/>
<sequence length="246" mass="26457">MPTTTSANSDFGITPAWPLANGVQARVTTVTAPGNLAVHVGDDPAAVIRHRRILQRRLALPVTPKWLNQVHGTQVVNYQSCQAGVTADAIWAQSTPSVCAVLTADCLPILLASHDGEVIAAVHAGWRGLVAGVVEQTLAALPKPPSQLSAYIGPAISRAHFQVGNDVYTAFAERELVDDATFTRDQQGKWLADLPLLAERILQSTGVMQVMQSGLCTFSDPRFSSYRQNPKAGRIASLIWKNHPHS</sequence>
<dbReference type="PANTHER" id="PTHR30616:SF2">
    <property type="entry name" value="PURINE NUCLEOSIDE PHOSPHORYLASE LACC1"/>
    <property type="match status" value="1"/>
</dbReference>
<dbReference type="AlphaFoldDB" id="A0A432XF28"/>
<keyword evidence="12" id="KW-1185">Reference proteome</keyword>
<dbReference type="PANTHER" id="PTHR30616">
    <property type="entry name" value="UNCHARACTERIZED PROTEIN YFIH"/>
    <property type="match status" value="1"/>
</dbReference>
<dbReference type="Gene3D" id="3.60.140.10">
    <property type="entry name" value="CNF1/YfiH-like putative cysteine hydrolases"/>
    <property type="match status" value="1"/>
</dbReference>
<dbReference type="GO" id="GO:0016787">
    <property type="term" value="F:hydrolase activity"/>
    <property type="evidence" value="ECO:0007669"/>
    <property type="project" value="UniProtKB-KW"/>
</dbReference>
<keyword evidence="6" id="KW-0862">Zinc</keyword>
<dbReference type="GO" id="GO:0005507">
    <property type="term" value="F:copper ion binding"/>
    <property type="evidence" value="ECO:0007669"/>
    <property type="project" value="TreeGrafter"/>
</dbReference>
<evidence type="ECO:0000256" key="8">
    <source>
        <dbReference type="ARBA" id="ARBA00048968"/>
    </source>
</evidence>
<dbReference type="NCBIfam" id="TIGR00726">
    <property type="entry name" value="peptidoglycan editing factor PgeF"/>
    <property type="match status" value="1"/>
</dbReference>
<evidence type="ECO:0000256" key="4">
    <source>
        <dbReference type="ARBA" id="ARBA00022723"/>
    </source>
</evidence>
<dbReference type="RefSeq" id="WP_126834150.1">
    <property type="nucleotide sequence ID" value="NZ_PIPT01000006.1"/>
</dbReference>
<dbReference type="InterPro" id="IPR003730">
    <property type="entry name" value="Cu_polyphenol_OxRdtase"/>
</dbReference>
<evidence type="ECO:0000256" key="10">
    <source>
        <dbReference type="RuleBase" id="RU361274"/>
    </source>
</evidence>
<comment type="catalytic activity">
    <reaction evidence="9">
        <text>S-methyl-5'-thioadenosine + phosphate = 5-(methylsulfanyl)-alpha-D-ribose 1-phosphate + adenine</text>
        <dbReference type="Rhea" id="RHEA:11852"/>
        <dbReference type="ChEBI" id="CHEBI:16708"/>
        <dbReference type="ChEBI" id="CHEBI:17509"/>
        <dbReference type="ChEBI" id="CHEBI:43474"/>
        <dbReference type="ChEBI" id="CHEBI:58533"/>
        <dbReference type="EC" id="2.4.2.28"/>
    </reaction>
    <physiologicalReaction direction="left-to-right" evidence="9">
        <dbReference type="Rhea" id="RHEA:11853"/>
    </physiologicalReaction>
</comment>
<keyword evidence="5" id="KW-0378">Hydrolase</keyword>
<evidence type="ECO:0000256" key="5">
    <source>
        <dbReference type="ARBA" id="ARBA00022801"/>
    </source>
</evidence>
<dbReference type="SUPFAM" id="SSF64438">
    <property type="entry name" value="CNF1/YfiH-like putative cysteine hydrolases"/>
    <property type="match status" value="1"/>
</dbReference>
<evidence type="ECO:0000256" key="2">
    <source>
        <dbReference type="ARBA" id="ARBA00007353"/>
    </source>
</evidence>
<dbReference type="EMBL" id="PIPT01000006">
    <property type="protein sequence ID" value="RUO47361.1"/>
    <property type="molecule type" value="Genomic_DNA"/>
</dbReference>
<keyword evidence="3" id="KW-0808">Transferase</keyword>